<keyword evidence="4" id="KW-0274">FAD</keyword>
<dbReference type="PANTHER" id="PTHR43098:SF3">
    <property type="entry name" value="L-ORNITHINE N(5)-MONOOXYGENASE-RELATED"/>
    <property type="match status" value="1"/>
</dbReference>
<dbReference type="GO" id="GO:0050660">
    <property type="term" value="F:flavin adenine dinucleotide binding"/>
    <property type="evidence" value="ECO:0007669"/>
    <property type="project" value="InterPro"/>
</dbReference>
<dbReference type="GO" id="GO:0050661">
    <property type="term" value="F:NADP binding"/>
    <property type="evidence" value="ECO:0007669"/>
    <property type="project" value="InterPro"/>
</dbReference>
<keyword evidence="7" id="KW-0503">Monooxygenase</keyword>
<comment type="cofactor">
    <cofactor evidence="1">
        <name>FAD</name>
        <dbReference type="ChEBI" id="CHEBI:57692"/>
    </cofactor>
</comment>
<feature type="region of interest" description="Disordered" evidence="8">
    <location>
        <begin position="1146"/>
        <end position="1169"/>
    </location>
</feature>
<comment type="caution">
    <text evidence="9">The sequence shown here is derived from an EMBL/GenBank/DDBJ whole genome shotgun (WGS) entry which is preliminary data.</text>
</comment>
<dbReference type="Pfam" id="PF00743">
    <property type="entry name" value="FMO-like"/>
    <property type="match status" value="1"/>
</dbReference>
<reference evidence="9 10" key="1">
    <citation type="journal article" date="2011" name="J. Gen. Appl. Microbiol.">
        <title>Draft genome sequencing of the enigmatic yeast Saitoella complicata.</title>
        <authorList>
            <person name="Nishida H."/>
            <person name="Hamamoto M."/>
            <person name="Sugiyama J."/>
        </authorList>
    </citation>
    <scope>NUCLEOTIDE SEQUENCE [LARGE SCALE GENOMIC DNA]</scope>
    <source>
        <strain evidence="9 10">NRRL Y-17804</strain>
    </source>
</reference>
<feature type="compositionally biased region" description="Basic and acidic residues" evidence="8">
    <location>
        <begin position="1062"/>
        <end position="1073"/>
    </location>
</feature>
<keyword evidence="6" id="KW-0560">Oxidoreductase</keyword>
<feature type="region of interest" description="Disordered" evidence="8">
    <location>
        <begin position="1060"/>
        <end position="1080"/>
    </location>
</feature>
<evidence type="ECO:0000256" key="1">
    <source>
        <dbReference type="ARBA" id="ARBA00001974"/>
    </source>
</evidence>
<gene>
    <name evidence="9" type="ORF">G7K_5676-t1</name>
</gene>
<accession>A0A0E9NNW9</accession>
<dbReference type="SUPFAM" id="SSF51905">
    <property type="entry name" value="FAD/NAD(P)-binding domain"/>
    <property type="match status" value="2"/>
</dbReference>
<dbReference type="PANTHER" id="PTHR43098">
    <property type="entry name" value="L-ORNITHINE N(5)-MONOOXYGENASE-RELATED"/>
    <property type="match status" value="1"/>
</dbReference>
<dbReference type="InterPro" id="IPR020946">
    <property type="entry name" value="Flavin_mOase-like"/>
</dbReference>
<keyword evidence="10" id="KW-1185">Reference proteome</keyword>
<evidence type="ECO:0000256" key="6">
    <source>
        <dbReference type="ARBA" id="ARBA00023002"/>
    </source>
</evidence>
<dbReference type="GO" id="GO:0004499">
    <property type="term" value="F:N,N-dimethylaniline monooxygenase activity"/>
    <property type="evidence" value="ECO:0007669"/>
    <property type="project" value="InterPro"/>
</dbReference>
<evidence type="ECO:0000256" key="3">
    <source>
        <dbReference type="ARBA" id="ARBA00022630"/>
    </source>
</evidence>
<evidence type="ECO:0008006" key="11">
    <source>
        <dbReference type="Google" id="ProtNLM"/>
    </source>
</evidence>
<evidence type="ECO:0000256" key="7">
    <source>
        <dbReference type="ARBA" id="ARBA00023033"/>
    </source>
</evidence>
<name>A0A0E9NNW9_SAICN</name>
<evidence type="ECO:0000256" key="2">
    <source>
        <dbReference type="ARBA" id="ARBA00010139"/>
    </source>
</evidence>
<protein>
    <recommendedName>
        <fullName evidence="11">FAD/NAD(P)-binding domain-containing protein</fullName>
    </recommendedName>
</protein>
<dbReference type="EMBL" id="BACD03000048">
    <property type="protein sequence ID" value="GAO51577.1"/>
    <property type="molecule type" value="Genomic_DNA"/>
</dbReference>
<evidence type="ECO:0000313" key="10">
    <source>
        <dbReference type="Proteomes" id="UP000033140"/>
    </source>
</evidence>
<comment type="similarity">
    <text evidence="2">Belongs to the FAD-binding monooxygenase family.</text>
</comment>
<dbReference type="InterPro" id="IPR050775">
    <property type="entry name" value="FAD-binding_Monooxygenases"/>
</dbReference>
<organism evidence="9 10">
    <name type="scientific">Saitoella complicata (strain BCRC 22490 / CBS 7301 / JCM 7358 / NBRC 10748 / NRRL Y-17804)</name>
    <dbReference type="NCBI Taxonomy" id="698492"/>
    <lineage>
        <taxon>Eukaryota</taxon>
        <taxon>Fungi</taxon>
        <taxon>Dikarya</taxon>
        <taxon>Ascomycota</taxon>
        <taxon>Taphrinomycotina</taxon>
        <taxon>Taphrinomycotina incertae sedis</taxon>
        <taxon>Saitoella</taxon>
    </lineage>
</organism>
<dbReference type="Gene3D" id="3.50.50.60">
    <property type="entry name" value="FAD/NAD(P)-binding domain"/>
    <property type="match status" value="2"/>
</dbReference>
<evidence type="ECO:0000256" key="8">
    <source>
        <dbReference type="SAM" id="MobiDB-lite"/>
    </source>
</evidence>
<keyword evidence="5" id="KW-0521">NADP</keyword>
<dbReference type="AlphaFoldDB" id="A0A0E9NNW9"/>
<dbReference type="InterPro" id="IPR036188">
    <property type="entry name" value="FAD/NAD-bd_sf"/>
</dbReference>
<dbReference type="STRING" id="698492.A0A0E9NNW9"/>
<evidence type="ECO:0000256" key="4">
    <source>
        <dbReference type="ARBA" id="ARBA00022827"/>
    </source>
</evidence>
<proteinExistence type="inferred from homology"/>
<evidence type="ECO:0000313" key="9">
    <source>
        <dbReference type="EMBL" id="GAO51577.1"/>
    </source>
</evidence>
<reference evidence="9 10" key="3">
    <citation type="journal article" date="2015" name="Genome Announc.">
        <title>Draft Genome Sequence of the Archiascomycetous Yeast Saitoella complicata.</title>
        <authorList>
            <person name="Yamauchi K."/>
            <person name="Kondo S."/>
            <person name="Hamamoto M."/>
            <person name="Takahashi Y."/>
            <person name="Ogura Y."/>
            <person name="Hayashi T."/>
            <person name="Nishida H."/>
        </authorList>
    </citation>
    <scope>NUCLEOTIDE SEQUENCE [LARGE SCALE GENOMIC DNA]</scope>
    <source>
        <strain evidence="9 10">NRRL Y-17804</strain>
    </source>
</reference>
<evidence type="ECO:0000256" key="5">
    <source>
        <dbReference type="ARBA" id="ARBA00022857"/>
    </source>
</evidence>
<dbReference type="Proteomes" id="UP000033140">
    <property type="component" value="Unassembled WGS sequence"/>
</dbReference>
<keyword evidence="3" id="KW-0285">Flavoprotein</keyword>
<reference evidence="9 10" key="2">
    <citation type="journal article" date="2014" name="J. Gen. Appl. Microbiol.">
        <title>The early diverging ascomycetous budding yeast Saitoella complicata has three histone deacetylases belonging to the Clr6, Hos2, and Rpd3 lineages.</title>
        <authorList>
            <person name="Nishida H."/>
            <person name="Matsumoto T."/>
            <person name="Kondo S."/>
            <person name="Hamamoto M."/>
            <person name="Yoshikawa H."/>
        </authorList>
    </citation>
    <scope>NUCLEOTIDE SEQUENCE [LARGE SCALE GENOMIC DNA]</scope>
    <source>
        <strain evidence="9 10">NRRL Y-17804</strain>
    </source>
</reference>
<sequence length="1169" mass="131008">MPNINDHEELDALIIGAGFFGVYQLHHLRDSIGLRTKIFEAAPDFAGIWYWNRYPGARVDSDVPVYEFSDPKIWKGKNGWKWKERYPGWEELRSYFKFVDERWGLRRDVRFNTRVKGAQFDEDTKLWRVQTEDGMTVKTRFLILCTGFGSKPYVPSYPGLGTFEGKWYHTARWPQEGVRLEGKRVAVFGTGATGVQVIQEIAAKVGELTVFQRTPNMALPMKQCTFTDKELDKMKEGYYEEIFEKRKTTFAGFPITFDPKEGASESPEQQTAFFENIWEKGGFNFWLSTYSDMYVSEEVNNEAYAFWRKKVLQRITKPELREKLAPEKPPHAFGTKRPSLERTFYEKMCQDNVMLVDLKETPVEEITPKGVRTSGGKEYEFDVIVFATGFDAITGGITNIDIKGTHGKSIEEVWKPGARAYLGMSTAHFPNLFFLYGPQAPTAFCNGATCAELQGQWMIDFMAHAFRNNITRIEATEEAEEKWKVKVNESTGKTLFAKTDSWYMGANVPGKVKESLNWTNGVPEYVKEIEEVASRGYEGLFMYFDILADTFLPMSLPTMIPLLPPPSSPDFSPALTKALQTIFDTLYAIGNNAAEASRSAAVDAYRATVAVRDMTRVVQELIARIDPGKKVKNSSTVPVFDHVEGQSDTIGTQSHPVSRKNKVKACYYGENRRQSNAFTFPQCTSTGPSETTAMPTPAPMFVLDTPENVRVIEEYHHTRSADDRMLSDDLELSMECDCEQCQELLTSSADPVEERVETTEELRTEGVRPTFLEFTADDLVSGFYNQPQGVASSVYDASPSSDVLVDVGTPIIGTPRMAFVNPAPSSTMSTPMKLSAGGLLDGFDEVELNRAYWSTIDLTKEDGEMDDEIVVEMLERVYPITWQDRMKAYQVLATTGQIALLGLCGEPDITEAIVAFYRAWIVYNLPEEMKAVPALKVPKYVAEAIFLMNLHDEEGRIPQTFLKKVPVANGYQAGYVNLLRPFDAEAYEDEGSSPIDEIMQQSTSSEDVEESCGSTSAPVPGLNMSIVTRHGELGGAVTDIYEDGEASPVKETVVDSTVLGDNKSHNIRPDMRMSDSITPPRAGDDIFAKAAVSKRFNKDFAKVRPVTSKDENAGPSTLSLFTFKYVTKACSDSGEKRGTFEYEAVHSAMSDSDEEEGKKGGRMVFRARP</sequence>